<protein>
    <submittedName>
        <fullName evidence="4">Tetratricopeptide repeat protein</fullName>
    </submittedName>
</protein>
<sequence>MTFKANNAIKLGKVIPFIQNGDYFYQKGISFYRKNNMDRAIYYLEKAIELKKDDPVYHCQLSAILADKGEYERSNEILDYVISELDPTMYECYFFMANNYAHLGLFEKAEELAFEYIEKNEDQEFLDDCMSLIDLLCLEKEDNSFETRLDEEELLIIRHENAAAHIARGHYELAIDQFKKMIEDRPNLWSAHNQIAKALFLQGQHEEAFERTFEVLENDPGNFTAYCHLTTFYFETGEKEKAYEFASWLTKISPIDIEQRFLLAETLCKIELFKESFLKLRLLKKDNYHETADFLRCYAVAAYHCEEKERAYISMRKAARLGDQKAKEFLADEANGLLKNENVRYN</sequence>
<dbReference type="Pfam" id="PF13181">
    <property type="entry name" value="TPR_8"/>
    <property type="match status" value="1"/>
</dbReference>
<dbReference type="EMBL" id="JAOTPO010000007">
    <property type="protein sequence ID" value="MDE5414105.1"/>
    <property type="molecule type" value="Genomic_DNA"/>
</dbReference>
<evidence type="ECO:0000313" key="4">
    <source>
        <dbReference type="EMBL" id="MDE5414105.1"/>
    </source>
</evidence>
<accession>A0ABT5VFQ0</accession>
<dbReference type="Gene3D" id="1.25.40.10">
    <property type="entry name" value="Tetratricopeptide repeat domain"/>
    <property type="match status" value="2"/>
</dbReference>
<dbReference type="InterPro" id="IPR051012">
    <property type="entry name" value="CellSynth/LPSAsmb/PSIAsmb"/>
</dbReference>
<proteinExistence type="predicted"/>
<evidence type="ECO:0000313" key="5">
    <source>
        <dbReference type="Proteomes" id="UP001148125"/>
    </source>
</evidence>
<reference evidence="4" key="1">
    <citation type="submission" date="2024-05" db="EMBL/GenBank/DDBJ databases">
        <title>Alkalihalobacillus sp. strain MEB203 novel alkaliphilic bacterium from Lonar Lake, India.</title>
        <authorList>
            <person name="Joshi A."/>
            <person name="Thite S."/>
            <person name="Mengade P."/>
        </authorList>
    </citation>
    <scope>NUCLEOTIDE SEQUENCE</scope>
    <source>
        <strain evidence="4">MEB 203</strain>
    </source>
</reference>
<keyword evidence="1" id="KW-0677">Repeat</keyword>
<organism evidence="4 5">
    <name type="scientific">Alkalihalobacterium chitinilyticum</name>
    <dbReference type="NCBI Taxonomy" id="2980103"/>
    <lineage>
        <taxon>Bacteria</taxon>
        <taxon>Bacillati</taxon>
        <taxon>Bacillota</taxon>
        <taxon>Bacilli</taxon>
        <taxon>Bacillales</taxon>
        <taxon>Bacillaceae</taxon>
        <taxon>Alkalihalobacterium</taxon>
    </lineage>
</organism>
<feature type="repeat" description="TPR" evidence="3">
    <location>
        <begin position="21"/>
        <end position="54"/>
    </location>
</feature>
<dbReference type="InterPro" id="IPR019734">
    <property type="entry name" value="TPR_rpt"/>
</dbReference>
<dbReference type="PANTHER" id="PTHR45586">
    <property type="entry name" value="TPR REPEAT-CONTAINING PROTEIN PA4667"/>
    <property type="match status" value="1"/>
</dbReference>
<dbReference type="InterPro" id="IPR011990">
    <property type="entry name" value="TPR-like_helical_dom_sf"/>
</dbReference>
<keyword evidence="5" id="KW-1185">Reference proteome</keyword>
<comment type="caution">
    <text evidence="4">The sequence shown here is derived from an EMBL/GenBank/DDBJ whole genome shotgun (WGS) entry which is preliminary data.</text>
</comment>
<dbReference type="Proteomes" id="UP001148125">
    <property type="component" value="Unassembled WGS sequence"/>
</dbReference>
<name>A0ABT5VFQ0_9BACI</name>
<evidence type="ECO:0000256" key="2">
    <source>
        <dbReference type="ARBA" id="ARBA00022803"/>
    </source>
</evidence>
<dbReference type="SUPFAM" id="SSF48452">
    <property type="entry name" value="TPR-like"/>
    <property type="match status" value="3"/>
</dbReference>
<dbReference type="SMART" id="SM00028">
    <property type="entry name" value="TPR"/>
    <property type="match status" value="5"/>
</dbReference>
<dbReference type="PANTHER" id="PTHR45586:SF1">
    <property type="entry name" value="LIPOPOLYSACCHARIDE ASSEMBLY PROTEIN B"/>
    <property type="match status" value="1"/>
</dbReference>
<gene>
    <name evidence="4" type="ORF">N7Z68_12000</name>
</gene>
<keyword evidence="2 3" id="KW-0802">TPR repeat</keyword>
<dbReference type="RefSeq" id="WP_275118718.1">
    <property type="nucleotide sequence ID" value="NZ_JAOTPO010000007.1"/>
</dbReference>
<evidence type="ECO:0000256" key="1">
    <source>
        <dbReference type="ARBA" id="ARBA00022737"/>
    </source>
</evidence>
<dbReference type="PROSITE" id="PS50005">
    <property type="entry name" value="TPR"/>
    <property type="match status" value="1"/>
</dbReference>
<evidence type="ECO:0000256" key="3">
    <source>
        <dbReference type="PROSITE-ProRule" id="PRU00339"/>
    </source>
</evidence>
<dbReference type="Pfam" id="PF13432">
    <property type="entry name" value="TPR_16"/>
    <property type="match status" value="1"/>
</dbReference>